<gene>
    <name evidence="2" type="ORF">AVDCRST_MAG11-702</name>
</gene>
<feature type="compositionally biased region" description="Basic residues" evidence="1">
    <location>
        <begin position="193"/>
        <end position="206"/>
    </location>
</feature>
<accession>A0A6J4K9A4</accession>
<dbReference type="AlphaFoldDB" id="A0A6J4K9A4"/>
<protein>
    <submittedName>
        <fullName evidence="2">Non-heme chloroperoxidase</fullName>
        <ecNumber evidence="2">1.11.1.10</ecNumber>
    </submittedName>
</protein>
<feature type="compositionally biased region" description="Basic residues" evidence="1">
    <location>
        <begin position="214"/>
        <end position="224"/>
    </location>
</feature>
<keyword evidence="2" id="KW-0575">Peroxidase</keyword>
<dbReference type="EMBL" id="CADCTU010000150">
    <property type="protein sequence ID" value="CAA9299180.1"/>
    <property type="molecule type" value="Genomic_DNA"/>
</dbReference>
<feature type="compositionally biased region" description="Basic residues" evidence="1">
    <location>
        <begin position="100"/>
        <end position="113"/>
    </location>
</feature>
<feature type="non-terminal residue" evidence="2">
    <location>
        <position position="1"/>
    </location>
</feature>
<keyword evidence="2" id="KW-0560">Oxidoreductase</keyword>
<feature type="compositionally biased region" description="Basic and acidic residues" evidence="1">
    <location>
        <begin position="254"/>
        <end position="273"/>
    </location>
</feature>
<evidence type="ECO:0000256" key="1">
    <source>
        <dbReference type="SAM" id="MobiDB-lite"/>
    </source>
</evidence>
<reference evidence="2" key="1">
    <citation type="submission" date="2020-02" db="EMBL/GenBank/DDBJ databases">
        <authorList>
            <person name="Meier V. D."/>
        </authorList>
    </citation>
    <scope>NUCLEOTIDE SEQUENCE</scope>
    <source>
        <strain evidence="2">AVDCRST_MAG11</strain>
    </source>
</reference>
<feature type="region of interest" description="Disordered" evidence="1">
    <location>
        <begin position="1"/>
        <end position="160"/>
    </location>
</feature>
<feature type="region of interest" description="Disordered" evidence="1">
    <location>
        <begin position="193"/>
        <end position="273"/>
    </location>
</feature>
<name>A0A6J4K9A4_9BACT</name>
<sequence length="273" mass="31351">ALRDHHRSARHGALLRGPGSGTAGGPDPRLAAEPPHVGGADHRAHRGRLPVHRVRPPRLRRFGQAGRRLRLRHLRLRPRRPDDAARPAGRRARRLLDGRRRGRALHRALRHGARGQGDAPRRRPALPAQDRRQPRRRAAVAVRRHARGGEGRPRRVPRRILPRLLQHRHGAVAPRPRAVQQVDRLARLAARHAAVHRRLRHHRLPRRPREDRRPHARRPRQRGPHRPDRHLGAQVARDDPRQPPRGARRCAARLRRDPRAAAHRADARLPEVV</sequence>
<feature type="compositionally biased region" description="Basic residues" evidence="1">
    <location>
        <begin position="43"/>
        <end position="78"/>
    </location>
</feature>
<organism evidence="2">
    <name type="scientific">uncultured Gemmatimonadaceae bacterium</name>
    <dbReference type="NCBI Taxonomy" id="246130"/>
    <lineage>
        <taxon>Bacteria</taxon>
        <taxon>Pseudomonadati</taxon>
        <taxon>Gemmatimonadota</taxon>
        <taxon>Gemmatimonadia</taxon>
        <taxon>Gemmatimonadales</taxon>
        <taxon>Gemmatimonadaceae</taxon>
        <taxon>environmental samples</taxon>
    </lineage>
</organism>
<dbReference type="EC" id="1.11.1.10" evidence="2"/>
<proteinExistence type="predicted"/>
<feature type="compositionally biased region" description="Basic residues" evidence="1">
    <location>
        <begin position="133"/>
        <end position="146"/>
    </location>
</feature>
<evidence type="ECO:0000313" key="2">
    <source>
        <dbReference type="EMBL" id="CAA9299180.1"/>
    </source>
</evidence>
<feature type="compositionally biased region" description="Basic and acidic residues" evidence="1">
    <location>
        <begin position="225"/>
        <end position="242"/>
    </location>
</feature>
<feature type="non-terminal residue" evidence="2">
    <location>
        <position position="273"/>
    </location>
</feature>
<feature type="compositionally biased region" description="Basic residues" evidence="1">
    <location>
        <begin position="1"/>
        <end position="10"/>
    </location>
</feature>
<dbReference type="GO" id="GO:0016691">
    <property type="term" value="F:chloride peroxidase activity"/>
    <property type="evidence" value="ECO:0007669"/>
    <property type="project" value="UniProtKB-EC"/>
</dbReference>